<dbReference type="AlphaFoldDB" id="A0A194VJX3"/>
<reference evidence="2" key="1">
    <citation type="submission" date="2014-12" db="EMBL/GenBank/DDBJ databases">
        <title>Genome Sequence of Valsa Canker Pathogens Uncovers a Specific Adaption of Colonization on Woody Bark.</title>
        <authorList>
            <person name="Yin Z."/>
            <person name="Liu H."/>
            <person name="Gao X."/>
            <person name="Li Z."/>
            <person name="Song N."/>
            <person name="Ke X."/>
            <person name="Dai Q."/>
            <person name="Wu Y."/>
            <person name="Sun Y."/>
            <person name="Xu J.-R."/>
            <person name="Kang Z.K."/>
            <person name="Wang L."/>
            <person name="Huang L."/>
        </authorList>
    </citation>
    <scope>NUCLEOTIDE SEQUENCE [LARGE SCALE GENOMIC DNA]</scope>
    <source>
        <strain evidence="2">03-8</strain>
    </source>
</reference>
<keyword evidence="3" id="KW-1185">Reference proteome</keyword>
<gene>
    <name evidence="2" type="ORF">VM1G_12075</name>
</gene>
<name>A0A194VJX3_CYTMA</name>
<protein>
    <submittedName>
        <fullName evidence="2">Uncharacterized protein</fullName>
    </submittedName>
</protein>
<feature type="region of interest" description="Disordered" evidence="1">
    <location>
        <begin position="40"/>
        <end position="71"/>
    </location>
</feature>
<evidence type="ECO:0000256" key="1">
    <source>
        <dbReference type="SAM" id="MobiDB-lite"/>
    </source>
</evidence>
<organism evidence="2 3">
    <name type="scientific">Cytospora mali</name>
    <name type="common">Apple Valsa canker fungus</name>
    <name type="synonym">Valsa mali</name>
    <dbReference type="NCBI Taxonomy" id="578113"/>
    <lineage>
        <taxon>Eukaryota</taxon>
        <taxon>Fungi</taxon>
        <taxon>Dikarya</taxon>
        <taxon>Ascomycota</taxon>
        <taxon>Pezizomycotina</taxon>
        <taxon>Sordariomycetes</taxon>
        <taxon>Sordariomycetidae</taxon>
        <taxon>Diaporthales</taxon>
        <taxon>Cytosporaceae</taxon>
        <taxon>Cytospora</taxon>
    </lineage>
</organism>
<feature type="region of interest" description="Disordered" evidence="1">
    <location>
        <begin position="96"/>
        <end position="147"/>
    </location>
</feature>
<feature type="compositionally biased region" description="Polar residues" evidence="1">
    <location>
        <begin position="137"/>
        <end position="147"/>
    </location>
</feature>
<feature type="compositionally biased region" description="Basic and acidic residues" evidence="1">
    <location>
        <begin position="108"/>
        <end position="136"/>
    </location>
</feature>
<dbReference type="EMBL" id="KN796128">
    <property type="protein sequence ID" value="KUI64302.1"/>
    <property type="molecule type" value="Genomic_DNA"/>
</dbReference>
<evidence type="ECO:0000313" key="3">
    <source>
        <dbReference type="Proteomes" id="UP000078559"/>
    </source>
</evidence>
<dbReference type="Proteomes" id="UP000078559">
    <property type="component" value="Unassembled WGS sequence"/>
</dbReference>
<evidence type="ECO:0000313" key="2">
    <source>
        <dbReference type="EMBL" id="KUI64302.1"/>
    </source>
</evidence>
<proteinExistence type="predicted"/>
<sequence length="147" mass="16564">MTPEKKRKRTNHERGAIMLSALRALQEVELAPSPSMAWAEAQKSWKQGPKGRIGSGTSEAMSSNLRENPSWNEENEALFGPDLTSARGQFFSCCDLGRTQPSPTLELAFDRARESRTEDRRQELNTDEEPERKEVDTTQPLSQLTKS</sequence>
<feature type="compositionally biased region" description="Polar residues" evidence="1">
    <location>
        <begin position="55"/>
        <end position="71"/>
    </location>
</feature>
<accession>A0A194VJX3</accession>